<proteinExistence type="predicted"/>
<keyword evidence="3" id="KW-1185">Reference proteome</keyword>
<organism evidence="2 3">
    <name type="scientific">Limosilactobacillus portuensis</name>
    <dbReference type="NCBI Taxonomy" id="2742601"/>
    <lineage>
        <taxon>Bacteria</taxon>
        <taxon>Bacillati</taxon>
        <taxon>Bacillota</taxon>
        <taxon>Bacilli</taxon>
        <taxon>Lactobacillales</taxon>
        <taxon>Lactobacillaceae</taxon>
        <taxon>Limosilactobacillus</taxon>
    </lineage>
</organism>
<accession>A0ABS6IW83</accession>
<protein>
    <submittedName>
        <fullName evidence="2">AAA family ATPase</fullName>
    </submittedName>
</protein>
<dbReference type="RefSeq" id="WP_178695910.1">
    <property type="nucleotide sequence ID" value="NZ_CP117296.1"/>
</dbReference>
<dbReference type="Gene3D" id="3.40.50.300">
    <property type="entry name" value="P-loop containing nucleotide triphosphate hydrolases"/>
    <property type="match status" value="1"/>
</dbReference>
<dbReference type="EMBL" id="JAHPJJ010000001">
    <property type="protein sequence ID" value="MBU9694425.1"/>
    <property type="molecule type" value="Genomic_DNA"/>
</dbReference>
<evidence type="ECO:0000313" key="3">
    <source>
        <dbReference type="Proteomes" id="UP001196248"/>
    </source>
</evidence>
<gene>
    <name evidence="2" type="ORF">KSL82_00545</name>
</gene>
<dbReference type="SUPFAM" id="SSF52540">
    <property type="entry name" value="P-loop containing nucleoside triphosphate hydrolases"/>
    <property type="match status" value="1"/>
</dbReference>
<feature type="domain" description="ATPase dynein-related AAA" evidence="1">
    <location>
        <begin position="24"/>
        <end position="152"/>
    </location>
</feature>
<dbReference type="InterPro" id="IPR011704">
    <property type="entry name" value="ATPase_dyneun-rel_AAA"/>
</dbReference>
<name>A0ABS6IW83_9LACO</name>
<comment type="caution">
    <text evidence="2">The sequence shown here is derived from an EMBL/GenBank/DDBJ whole genome shotgun (WGS) entry which is preliminary data.</text>
</comment>
<evidence type="ECO:0000313" key="2">
    <source>
        <dbReference type="EMBL" id="MBU9694425.1"/>
    </source>
</evidence>
<dbReference type="Proteomes" id="UP001196248">
    <property type="component" value="Unassembled WGS sequence"/>
</dbReference>
<dbReference type="Pfam" id="PF07728">
    <property type="entry name" value="AAA_5"/>
    <property type="match status" value="1"/>
</dbReference>
<sequence length="391" mass="43548">MALTYQQLLITVPLVLRAGNVPSIVGEAGLGKSALVEEVAKKMDAKLYTTVVSLSEKGDLAIPVPPLTSDSFVETKDYGRLANVQFGYSETLVSIVRYAEENPNREIIWFLDEFNRGSQSVQSELMNLVLQRQINSLRLPETVRIVIAENPDNTMEGFENSEYAVSTGDAAIKDRTVRLVMASSTDEWLEWAKKPRGRAKRSQINPLVIEYLTQYPSRLIQPHQFGSDLTPTPRAWERVSRNLDQLQKLSGKVQEQLAPDLFSGDLGTEIGVSFAEFVQARGVRLKVSDMINQAGLEADFQQLEEADKLSLLREWVRKYPETLAQNSGAANFSSYLTDISPDGQYSLIRQVGEDDELLNKMYNTAKENPAGAVAELYETGAQIATYGDRGE</sequence>
<evidence type="ECO:0000259" key="1">
    <source>
        <dbReference type="Pfam" id="PF07728"/>
    </source>
</evidence>
<dbReference type="InterPro" id="IPR027417">
    <property type="entry name" value="P-loop_NTPase"/>
</dbReference>
<reference evidence="2 3" key="1">
    <citation type="submission" date="2021-06" db="EMBL/GenBank/DDBJ databases">
        <title>Limosilactobacillus angelus sp. nov., isolated from the human vagina.</title>
        <authorList>
            <person name="Chen Y.-S."/>
        </authorList>
    </citation>
    <scope>NUCLEOTIDE SEQUENCE [LARGE SCALE GENOMIC DNA]</scope>
    <source>
        <strain evidence="2 3">P5L02</strain>
    </source>
</reference>